<reference evidence="1 2" key="1">
    <citation type="submission" date="2020-08" db="EMBL/GenBank/DDBJ databases">
        <title>Genomic Encyclopedia of Type Strains, Phase IV (KMG-IV): sequencing the most valuable type-strain genomes for metagenomic binning, comparative biology and taxonomic classification.</title>
        <authorList>
            <person name="Goeker M."/>
        </authorList>
    </citation>
    <scope>NUCLEOTIDE SEQUENCE [LARGE SCALE GENOMIC DNA]</scope>
    <source>
        <strain evidence="1 2">DSM 27939</strain>
    </source>
</reference>
<sequence length="309" mass="33419">MSSALTVRMLAPLLGALALMGCTPLYEVHPARTPALNLQGLPPDIVIFSMAGRCAPPCLAPRDNWDYLESRGTLDRLADVFTAAGFSVQVAGYASNAAASFSSEYIGGPQRGYEALRGDFARVTNSWMGSARPPRLVLLGHSQGSVWLHHLARVNPYVPVALQVDLDGICLAWKSDFGDGIRALGDPYGDEPSPLHACDAFTVAGRTVGAKDIVWPNVARNLEVQSKRVPARPSASGGWPVNYLFELTPNVRLDGTRRGIERFISSREDHSAISFPNSDALAWVTGKAAAVAAEWRLEDARRDNLKPDR</sequence>
<dbReference type="RefSeq" id="WP_229790049.1">
    <property type="nucleotide sequence ID" value="NZ_JACHFL010000003.1"/>
</dbReference>
<protein>
    <recommendedName>
        <fullName evidence="3">Alpha/beta hydrolase</fullName>
    </recommendedName>
</protein>
<evidence type="ECO:0000313" key="1">
    <source>
        <dbReference type="EMBL" id="MBB5362612.1"/>
    </source>
</evidence>
<dbReference type="SUPFAM" id="SSF53474">
    <property type="entry name" value="alpha/beta-Hydrolases"/>
    <property type="match status" value="1"/>
</dbReference>
<keyword evidence="2" id="KW-1185">Reference proteome</keyword>
<organism evidence="1 2">
    <name type="scientific">Deinococcus humi</name>
    <dbReference type="NCBI Taxonomy" id="662880"/>
    <lineage>
        <taxon>Bacteria</taxon>
        <taxon>Thermotogati</taxon>
        <taxon>Deinococcota</taxon>
        <taxon>Deinococci</taxon>
        <taxon>Deinococcales</taxon>
        <taxon>Deinococcaceae</taxon>
        <taxon>Deinococcus</taxon>
    </lineage>
</organism>
<dbReference type="AlphaFoldDB" id="A0A7W8NG49"/>
<evidence type="ECO:0008006" key="3">
    <source>
        <dbReference type="Google" id="ProtNLM"/>
    </source>
</evidence>
<name>A0A7W8NG49_9DEIO</name>
<dbReference type="Proteomes" id="UP000552709">
    <property type="component" value="Unassembled WGS sequence"/>
</dbReference>
<gene>
    <name evidence="1" type="ORF">HNQ08_001707</name>
</gene>
<comment type="caution">
    <text evidence="1">The sequence shown here is derived from an EMBL/GenBank/DDBJ whole genome shotgun (WGS) entry which is preliminary data.</text>
</comment>
<dbReference type="InterPro" id="IPR029058">
    <property type="entry name" value="AB_hydrolase_fold"/>
</dbReference>
<accession>A0A7W8NG49</accession>
<evidence type="ECO:0000313" key="2">
    <source>
        <dbReference type="Proteomes" id="UP000552709"/>
    </source>
</evidence>
<dbReference type="EMBL" id="JACHFL010000003">
    <property type="protein sequence ID" value="MBB5362612.1"/>
    <property type="molecule type" value="Genomic_DNA"/>
</dbReference>
<proteinExistence type="predicted"/>